<accession>A0AAP8LAZ8</accession>
<reference evidence="1 2" key="1">
    <citation type="submission" date="2017-12" db="EMBL/GenBank/DDBJ databases">
        <title>Rapid rising of carbapenem-resistant Enterobacteriaceae(CRE) and emergence of colistin resistance genemcr-1 in CRE in the hospital of Henan, China.</title>
        <authorList>
            <person name="Sun Q."/>
            <person name="Zhang R."/>
            <person name="Li Y."/>
            <person name="Shen Y."/>
            <person name="Zhang Y."/>
            <person name="Yang J."/>
            <person name="Shu L."/>
            <person name="Zhou H."/>
            <person name="Wang Y."/>
            <person name="Wang B."/>
            <person name="Shen Z."/>
        </authorList>
    </citation>
    <scope>NUCLEOTIDE SEQUENCE [LARGE SCALE GENOMIC DNA]</scope>
    <source>
        <strain evidence="1 2">3512</strain>
    </source>
</reference>
<dbReference type="EMBL" id="PITP01000049">
    <property type="protein sequence ID" value="PKD85130.1"/>
    <property type="molecule type" value="Genomic_DNA"/>
</dbReference>
<feature type="non-terminal residue" evidence="1">
    <location>
        <position position="1"/>
    </location>
</feature>
<name>A0AAP8LAZ8_ECOLX</name>
<comment type="caution">
    <text evidence="1">The sequence shown here is derived from an EMBL/GenBank/DDBJ whole genome shotgun (WGS) entry which is preliminary data.</text>
</comment>
<evidence type="ECO:0000313" key="1">
    <source>
        <dbReference type="EMBL" id="PKD85130.1"/>
    </source>
</evidence>
<dbReference type="Proteomes" id="UP000233549">
    <property type="component" value="Unassembled WGS sequence"/>
</dbReference>
<sequence length="74" mass="8197">FVVGGPVGDSELLLCHGMVCVVGRIRDLILQLSKSSIYSTKPLIAPREHRICTGRELHAQKNHPKVVSRHCLLL</sequence>
<evidence type="ECO:0000313" key="2">
    <source>
        <dbReference type="Proteomes" id="UP000233549"/>
    </source>
</evidence>
<proteinExistence type="predicted"/>
<protein>
    <submittedName>
        <fullName evidence="1">Uncharacterized protein</fullName>
    </submittedName>
</protein>
<dbReference type="AlphaFoldDB" id="A0AAP8LAZ8"/>
<gene>
    <name evidence="1" type="ORF">CWS33_26090</name>
</gene>
<organism evidence="1 2">
    <name type="scientific">Escherichia coli</name>
    <dbReference type="NCBI Taxonomy" id="562"/>
    <lineage>
        <taxon>Bacteria</taxon>
        <taxon>Pseudomonadati</taxon>
        <taxon>Pseudomonadota</taxon>
        <taxon>Gammaproteobacteria</taxon>
        <taxon>Enterobacterales</taxon>
        <taxon>Enterobacteriaceae</taxon>
        <taxon>Escherichia</taxon>
    </lineage>
</organism>